<accession>A0ABS9V2U2</accession>
<dbReference type="SUPFAM" id="SSF49785">
    <property type="entry name" value="Galactose-binding domain-like"/>
    <property type="match status" value="1"/>
</dbReference>
<dbReference type="RefSeq" id="WP_241348892.1">
    <property type="nucleotide sequence ID" value="NZ_JAKZGP010000040.1"/>
</dbReference>
<organism evidence="3 4">
    <name type="scientific">Belliella filtrata</name>
    <dbReference type="NCBI Taxonomy" id="2923435"/>
    <lineage>
        <taxon>Bacteria</taxon>
        <taxon>Pseudomonadati</taxon>
        <taxon>Bacteroidota</taxon>
        <taxon>Cytophagia</taxon>
        <taxon>Cytophagales</taxon>
        <taxon>Cyclobacteriaceae</taxon>
        <taxon>Belliella</taxon>
    </lineage>
</organism>
<gene>
    <name evidence="3" type="ORF">MM239_14070</name>
</gene>
<dbReference type="Gene3D" id="3.40.50.1110">
    <property type="entry name" value="SGNH hydrolase"/>
    <property type="match status" value="2"/>
</dbReference>
<name>A0ABS9V2U2_9BACT</name>
<dbReference type="PANTHER" id="PTHR22901">
    <property type="entry name" value="SIALATE O-ACETYLESTERASE"/>
    <property type="match status" value="1"/>
</dbReference>
<keyword evidence="4" id="KW-1185">Reference proteome</keyword>
<dbReference type="EMBL" id="JAKZGP010000040">
    <property type="protein sequence ID" value="MCH7410529.1"/>
    <property type="molecule type" value="Genomic_DNA"/>
</dbReference>
<evidence type="ECO:0000313" key="3">
    <source>
        <dbReference type="EMBL" id="MCH7410529.1"/>
    </source>
</evidence>
<evidence type="ECO:0000259" key="2">
    <source>
        <dbReference type="Pfam" id="PF03629"/>
    </source>
</evidence>
<dbReference type="SUPFAM" id="SSF52266">
    <property type="entry name" value="SGNH hydrolase"/>
    <property type="match status" value="1"/>
</dbReference>
<reference evidence="3" key="1">
    <citation type="submission" date="2022-03" db="EMBL/GenBank/DDBJ databases">
        <title>De novo assembled genomes of Belliella spp. (Cyclobacteriaceae) strains.</title>
        <authorList>
            <person name="Szabo A."/>
            <person name="Korponai K."/>
            <person name="Felfoldi T."/>
        </authorList>
    </citation>
    <scope>NUCLEOTIDE SEQUENCE</scope>
    <source>
        <strain evidence="3">DSM 111904</strain>
    </source>
</reference>
<dbReference type="InterPro" id="IPR039329">
    <property type="entry name" value="SIAE"/>
</dbReference>
<keyword evidence="1" id="KW-0378">Hydrolase</keyword>
<dbReference type="InterPro" id="IPR036514">
    <property type="entry name" value="SGNH_hydro_sf"/>
</dbReference>
<dbReference type="Proteomes" id="UP001165489">
    <property type="component" value="Unassembled WGS sequence"/>
</dbReference>
<dbReference type="Pfam" id="PF03629">
    <property type="entry name" value="SASA"/>
    <property type="match status" value="2"/>
</dbReference>
<dbReference type="PANTHER" id="PTHR22901:SF0">
    <property type="entry name" value="SIALATE O-ACETYLESTERASE"/>
    <property type="match status" value="1"/>
</dbReference>
<sequence>MVIQRNADVNIWGWSDEMADVKMSFDNVDFETKADQDGRWHFVLPTKSAGGPYEMRISSNEDEKIINDIWIGEVWVCSGQSNMETTMERVEPMFPEEFIDPGNNLIRYFDVPDDYSFTSVKEDLKGGKWVSVTPESIKSIAAVSYFFAKNLSNKYGLAVGMINASVGGSPIESWLSEDALREFPKDHEEALHFQKPGVIEEIEANDREKMNAWRSALNQSDLGIQDDQIPWYDERFQPKNWHSMSEVNLWPTENGRPVNGVYWFRKEFSIDDPDQVGQEAKLLLGTLIDSDEAYINGTLVGNTSYQYPPRRYDVPKEVLRLGKNTLVVRIVNESGRGGFVKDKPYQLEIGDHIIDLSTDWRYQVGATSRPAPRQTAVRFKPMGLYNAMVAPLHSMTVKGVLWYQGESNAGQAFKYEKQFKALLDGWRSSWSEPDLPFILVQLPNYMEISEQPQESGWAEMREVQRRALSYPNVGLAITIDVGEANDIHPLDKKSVGDRLALQAYKIAYGETDSVFSGPLLNSVISKKNNITLKFTEVGRGLQTKYNEPLGGFAITYDGGNYQWITSVSLKGKNKVEILLDKGEKPIAIRYGWANNPHNANLVNSDGLPASPFQVKL</sequence>
<evidence type="ECO:0000256" key="1">
    <source>
        <dbReference type="ARBA" id="ARBA00022801"/>
    </source>
</evidence>
<comment type="caution">
    <text evidence="3">The sequence shown here is derived from an EMBL/GenBank/DDBJ whole genome shotgun (WGS) entry which is preliminary data.</text>
</comment>
<evidence type="ECO:0000313" key="4">
    <source>
        <dbReference type="Proteomes" id="UP001165489"/>
    </source>
</evidence>
<feature type="domain" description="Sialate O-acetylesterase" evidence="2">
    <location>
        <begin position="383"/>
        <end position="500"/>
    </location>
</feature>
<proteinExistence type="predicted"/>
<feature type="domain" description="Sialate O-acetylesterase" evidence="2">
    <location>
        <begin position="73"/>
        <end position="178"/>
    </location>
</feature>
<dbReference type="InterPro" id="IPR005181">
    <property type="entry name" value="SASA"/>
</dbReference>
<dbReference type="InterPro" id="IPR008979">
    <property type="entry name" value="Galactose-bd-like_sf"/>
</dbReference>
<protein>
    <submittedName>
        <fullName evidence="3">Sialate O-acetylesterase</fullName>
    </submittedName>
</protein>